<gene>
    <name evidence="3" type="ORF">L2422_07770</name>
</gene>
<dbReference type="RefSeq" id="WP_269255668.1">
    <property type="nucleotide sequence ID" value="NZ_JAKHFC010000034.1"/>
</dbReference>
<protein>
    <submittedName>
        <fullName evidence="3">Alpha/beta hydrolase</fullName>
    </submittedName>
</protein>
<feature type="domain" description="BD-FAE-like" evidence="2">
    <location>
        <begin position="52"/>
        <end position="165"/>
    </location>
</feature>
<dbReference type="InterPro" id="IPR050300">
    <property type="entry name" value="GDXG_lipolytic_enzyme"/>
</dbReference>
<comment type="caution">
    <text evidence="3">The sequence shown here is derived from an EMBL/GenBank/DDBJ whole genome shotgun (WGS) entry which is preliminary data.</text>
</comment>
<dbReference type="SUPFAM" id="SSF53474">
    <property type="entry name" value="alpha/beta-Hydrolases"/>
    <property type="match status" value="1"/>
</dbReference>
<dbReference type="AlphaFoldDB" id="A0AAP3GXP4"/>
<dbReference type="Gene3D" id="3.40.50.1820">
    <property type="entry name" value="alpha/beta hydrolase"/>
    <property type="match status" value="1"/>
</dbReference>
<accession>A0AAP3GXP4</accession>
<dbReference type="GO" id="GO:0016787">
    <property type="term" value="F:hydrolase activity"/>
    <property type="evidence" value="ECO:0007669"/>
    <property type="project" value="UniProtKB-KW"/>
</dbReference>
<name>A0AAP3GXP4_9LACO</name>
<dbReference type="InterPro" id="IPR049492">
    <property type="entry name" value="BD-FAE-like_dom"/>
</dbReference>
<keyword evidence="1 3" id="KW-0378">Hydrolase</keyword>
<proteinExistence type="predicted"/>
<dbReference type="PANTHER" id="PTHR48081">
    <property type="entry name" value="AB HYDROLASE SUPERFAMILY PROTEIN C4A8.06C"/>
    <property type="match status" value="1"/>
</dbReference>
<organism evidence="3 4">
    <name type="scientific">Lactobacillus mulieris</name>
    <dbReference type="NCBI Taxonomy" id="2508708"/>
    <lineage>
        <taxon>Bacteria</taxon>
        <taxon>Bacillati</taxon>
        <taxon>Bacillota</taxon>
        <taxon>Bacilli</taxon>
        <taxon>Lactobacillales</taxon>
        <taxon>Lactobacillaceae</taxon>
        <taxon>Lactobacillus</taxon>
    </lineage>
</organism>
<dbReference type="Pfam" id="PF20434">
    <property type="entry name" value="BD-FAE"/>
    <property type="match status" value="1"/>
</dbReference>
<evidence type="ECO:0000313" key="3">
    <source>
        <dbReference type="EMBL" id="MCZ3845384.1"/>
    </source>
</evidence>
<dbReference type="EMBL" id="JAKHLF010000017">
    <property type="protein sequence ID" value="MCZ3845384.1"/>
    <property type="molecule type" value="Genomic_DNA"/>
</dbReference>
<dbReference type="Proteomes" id="UP001213015">
    <property type="component" value="Unassembled WGS sequence"/>
</dbReference>
<evidence type="ECO:0000256" key="1">
    <source>
        <dbReference type="ARBA" id="ARBA00022801"/>
    </source>
</evidence>
<reference evidence="3" key="1">
    <citation type="submission" date="2022-01" db="EMBL/GenBank/DDBJ databases">
        <title>VMRC isolate genome collection.</title>
        <authorList>
            <person name="France M."/>
            <person name="Rutt L."/>
            <person name="Humphrys M."/>
            <person name="Ravel J."/>
        </authorList>
    </citation>
    <scope>NUCLEOTIDE SEQUENCE</scope>
    <source>
        <strain evidence="3">C0127B5</strain>
    </source>
</reference>
<evidence type="ECO:0000259" key="2">
    <source>
        <dbReference type="Pfam" id="PF20434"/>
    </source>
</evidence>
<evidence type="ECO:0000313" key="4">
    <source>
        <dbReference type="Proteomes" id="UP001213015"/>
    </source>
</evidence>
<dbReference type="InterPro" id="IPR029058">
    <property type="entry name" value="AB_hydrolase_fold"/>
</dbReference>
<sequence length="294" mass="33947">MTAFARPDNYDDLRALFKKGDDERDKDLPTHIPEVERIDNLSYGPDSKWNLLDIYLPSQRSGKVPTIISVHGGGWVYGTKETYQFYCMSLAKEGFGVVNFNYRLGPEVAFPGIIDDIDLLMHWLEKNAGNYQLDLSNTFMIGDSAGAQMAAQYLTIMTNDTYRQKFGYNEVNFQIKAAALNCGAYFINYPDVLDGSMRGYFTEEVMHKYDEILHTENFITQDFPKTYLVTSNQDFLRDCTVRFDGFLTGKEIAHEFHTYGDEDNPKPHDFHCNIKDNVAQNCNHLEMEWFKQFI</sequence>